<protein>
    <submittedName>
        <fullName evidence="2">Uncharacterized protein</fullName>
    </submittedName>
</protein>
<proteinExistence type="predicted"/>
<organism evidence="2">
    <name type="scientific">bioreactor metagenome</name>
    <dbReference type="NCBI Taxonomy" id="1076179"/>
    <lineage>
        <taxon>unclassified sequences</taxon>
        <taxon>metagenomes</taxon>
        <taxon>ecological metagenomes</taxon>
    </lineage>
</organism>
<comment type="caution">
    <text evidence="2">The sequence shown here is derived from an EMBL/GenBank/DDBJ whole genome shotgun (WGS) entry which is preliminary data.</text>
</comment>
<dbReference type="AlphaFoldDB" id="A0A644YZ36"/>
<feature type="region of interest" description="Disordered" evidence="1">
    <location>
        <begin position="91"/>
        <end position="117"/>
    </location>
</feature>
<evidence type="ECO:0000256" key="1">
    <source>
        <dbReference type="SAM" id="MobiDB-lite"/>
    </source>
</evidence>
<reference evidence="2" key="1">
    <citation type="submission" date="2019-08" db="EMBL/GenBank/DDBJ databases">
        <authorList>
            <person name="Kucharzyk K."/>
            <person name="Murdoch R.W."/>
            <person name="Higgins S."/>
            <person name="Loffler F."/>
        </authorList>
    </citation>
    <scope>NUCLEOTIDE SEQUENCE</scope>
</reference>
<evidence type="ECO:0000313" key="2">
    <source>
        <dbReference type="EMBL" id="MPM33895.1"/>
    </source>
</evidence>
<gene>
    <name evidence="2" type="ORF">SDC9_80476</name>
</gene>
<dbReference type="EMBL" id="VSSQ01006797">
    <property type="protein sequence ID" value="MPM33895.1"/>
    <property type="molecule type" value="Genomic_DNA"/>
</dbReference>
<name>A0A644YZ36_9ZZZZ</name>
<accession>A0A644YZ36</accession>
<sequence length="136" mass="15207">MPVHQNLVRREGDEGAPRHGIMGYDHRHFRRMPLQSPGNLFSRQEETAGGVDDEVDGRIVGGKPYRPQHFLGVLYVDEIPGKHAEESHGFLAMDQGDDPCSPPLFTVPDGGHPAPLDQLLLHLGKHDEKKEKQHPE</sequence>